<name>A0A9Q1KPB0_9CARY</name>
<keyword evidence="5" id="KW-1185">Reference proteome</keyword>
<dbReference type="Pfam" id="PF01344">
    <property type="entry name" value="Kelch_1"/>
    <property type="match status" value="1"/>
</dbReference>
<proteinExistence type="predicted"/>
<dbReference type="AlphaFoldDB" id="A0A9Q1KPB0"/>
<evidence type="ECO:0000313" key="5">
    <source>
        <dbReference type="Proteomes" id="UP001153076"/>
    </source>
</evidence>
<feature type="compositionally biased region" description="Basic and acidic residues" evidence="3">
    <location>
        <begin position="380"/>
        <end position="391"/>
    </location>
</feature>
<dbReference type="Pfam" id="PF24681">
    <property type="entry name" value="Kelch_KLHDC2_KLHL20_DRC7"/>
    <property type="match status" value="1"/>
</dbReference>
<sequence>MEEGKKAMWLYPKVVGSSPSERWGHSTCFSQGLLYVFGGCCGGMHFSDVLTLNLDTMAWSTMVTMGSGPGPRDSHSATLWGNRIIVFGGTNGSKKVNDVHILDLGSNEWVQPVCHGSPPSPRESHTATLVGGDRLVVFGGSGEGVGNYLNDLHILDLNTMRWTSPEVKGDLPPPRDSHISIAVGSKLFIYGGDCGDRYLGDVDVFDINTFMWSRQLEVEGSSPGRRAGHAAVRIGTKAYVTGGVGDKKYYNDAWVLDTSTCSWTMLDICGQQPQGRFSHTAIVMDSNIAIYGGCGEDERPLGELLILQLGSEHPNGRYNISLCKSFGNHSNQENRRKGLYRTENGSKKMLIGNCIKVERTETHELDASHSKKRRATKANSWERESEQEEHSLSLSQNSSPSQSDQEQTIVPNPTITVPVSRGLQFPSLNQLNKSLTHIQPNKCSPQQNLPDVYFLGEYRPNQKHGHYLPSWHTTEGRSMNQSSIQNLMGAEVQGKVDGAFDSGYLMTATVNGRIFRGVLFAAGPSIMQRGNNLSQSSTGHIPFAQQFNCHRGTTCGKSPVVQPVRSSGLGSRHSLDLEKVDYSTRGYQNVPPRKGELRERSDLQGSHYFSKMVMVSFWLIATHSDGALVDNACTLDLVKRTPRQVHAKFVKAQIRFIQDMYF</sequence>
<dbReference type="Proteomes" id="UP001153076">
    <property type="component" value="Unassembled WGS sequence"/>
</dbReference>
<dbReference type="OrthoDB" id="10251809at2759"/>
<gene>
    <name evidence="4" type="ORF">Cgig2_022812</name>
</gene>
<evidence type="ECO:0000256" key="1">
    <source>
        <dbReference type="ARBA" id="ARBA00022441"/>
    </source>
</evidence>
<dbReference type="InterPro" id="IPR011043">
    <property type="entry name" value="Gal_Oxase/kelch_b-propeller"/>
</dbReference>
<reference evidence="4" key="1">
    <citation type="submission" date="2022-04" db="EMBL/GenBank/DDBJ databases">
        <title>Carnegiea gigantea Genome sequencing and assembly v2.</title>
        <authorList>
            <person name="Copetti D."/>
            <person name="Sanderson M.J."/>
            <person name="Burquez A."/>
            <person name="Wojciechowski M.F."/>
        </authorList>
    </citation>
    <scope>NUCLEOTIDE SEQUENCE</scope>
    <source>
        <strain evidence="4">SGP5-SGP5p</strain>
        <tissue evidence="4">Aerial part</tissue>
    </source>
</reference>
<dbReference type="EMBL" id="JAKOGI010000041">
    <property type="protein sequence ID" value="KAJ8447083.1"/>
    <property type="molecule type" value="Genomic_DNA"/>
</dbReference>
<organism evidence="4 5">
    <name type="scientific">Carnegiea gigantea</name>
    <dbReference type="NCBI Taxonomy" id="171969"/>
    <lineage>
        <taxon>Eukaryota</taxon>
        <taxon>Viridiplantae</taxon>
        <taxon>Streptophyta</taxon>
        <taxon>Embryophyta</taxon>
        <taxon>Tracheophyta</taxon>
        <taxon>Spermatophyta</taxon>
        <taxon>Magnoliopsida</taxon>
        <taxon>eudicotyledons</taxon>
        <taxon>Gunneridae</taxon>
        <taxon>Pentapetalae</taxon>
        <taxon>Caryophyllales</taxon>
        <taxon>Cactineae</taxon>
        <taxon>Cactaceae</taxon>
        <taxon>Cactoideae</taxon>
        <taxon>Echinocereeae</taxon>
        <taxon>Carnegiea</taxon>
    </lineage>
</organism>
<comment type="caution">
    <text evidence="4">The sequence shown here is derived from an EMBL/GenBank/DDBJ whole genome shotgun (WGS) entry which is preliminary data.</text>
</comment>
<evidence type="ECO:0000313" key="4">
    <source>
        <dbReference type="EMBL" id="KAJ8447083.1"/>
    </source>
</evidence>
<dbReference type="InterPro" id="IPR006652">
    <property type="entry name" value="Kelch_1"/>
</dbReference>
<accession>A0A9Q1KPB0</accession>
<dbReference type="InterPro" id="IPR015915">
    <property type="entry name" value="Kelch-typ_b-propeller"/>
</dbReference>
<dbReference type="PANTHER" id="PTHR46228">
    <property type="entry name" value="KELCH DOMAIN-CONTAINING PROTEIN"/>
    <property type="match status" value="1"/>
</dbReference>
<dbReference type="SUPFAM" id="SSF50965">
    <property type="entry name" value="Galactose oxidase, central domain"/>
    <property type="match status" value="1"/>
</dbReference>
<dbReference type="PANTHER" id="PTHR46228:SF2">
    <property type="entry name" value="KELCH REPEAT PROTEIN (AFU_ORTHOLOGUE AFUA_4G14350)"/>
    <property type="match status" value="1"/>
</dbReference>
<protein>
    <submittedName>
        <fullName evidence="4">Uncharacterized protein</fullName>
    </submittedName>
</protein>
<evidence type="ECO:0000256" key="3">
    <source>
        <dbReference type="SAM" id="MobiDB-lite"/>
    </source>
</evidence>
<keyword evidence="2" id="KW-0677">Repeat</keyword>
<keyword evidence="1" id="KW-0880">Kelch repeat</keyword>
<evidence type="ECO:0000256" key="2">
    <source>
        <dbReference type="ARBA" id="ARBA00022737"/>
    </source>
</evidence>
<feature type="compositionally biased region" description="Low complexity" evidence="3">
    <location>
        <begin position="392"/>
        <end position="407"/>
    </location>
</feature>
<dbReference type="Gene3D" id="2.120.10.80">
    <property type="entry name" value="Kelch-type beta propeller"/>
    <property type="match status" value="2"/>
</dbReference>
<feature type="region of interest" description="Disordered" evidence="3">
    <location>
        <begin position="362"/>
        <end position="410"/>
    </location>
</feature>